<sequence length="110" mass="12149">MYGTWRKTGCSVFLSVLISTVLFSSLSHGANLDPSDNEIALGSGVGISVKALSSGTGVSSGFWDNTKPGSFERLFIPSNEEYDILSTPQKKKAWFRMYKKAVNARQFRLY</sequence>
<keyword evidence="1" id="KW-0732">Signal</keyword>
<organism evidence="2 3">
    <name type="scientific">Ramazzottius varieornatus</name>
    <name type="common">Water bear</name>
    <name type="synonym">Tardigrade</name>
    <dbReference type="NCBI Taxonomy" id="947166"/>
    <lineage>
        <taxon>Eukaryota</taxon>
        <taxon>Metazoa</taxon>
        <taxon>Ecdysozoa</taxon>
        <taxon>Tardigrada</taxon>
        <taxon>Eutardigrada</taxon>
        <taxon>Parachela</taxon>
        <taxon>Hypsibioidea</taxon>
        <taxon>Ramazzottiidae</taxon>
        <taxon>Ramazzottius</taxon>
    </lineage>
</organism>
<evidence type="ECO:0000313" key="2">
    <source>
        <dbReference type="EMBL" id="GAV02660.1"/>
    </source>
</evidence>
<dbReference type="EMBL" id="BDGG01000008">
    <property type="protein sequence ID" value="GAV02660.1"/>
    <property type="molecule type" value="Genomic_DNA"/>
</dbReference>
<evidence type="ECO:0000313" key="3">
    <source>
        <dbReference type="Proteomes" id="UP000186922"/>
    </source>
</evidence>
<reference evidence="2 3" key="1">
    <citation type="journal article" date="2016" name="Nat. Commun.">
        <title>Extremotolerant tardigrade genome and improved radiotolerance of human cultured cells by tardigrade-unique protein.</title>
        <authorList>
            <person name="Hashimoto T."/>
            <person name="Horikawa D.D."/>
            <person name="Saito Y."/>
            <person name="Kuwahara H."/>
            <person name="Kozuka-Hata H."/>
            <person name="Shin-I T."/>
            <person name="Minakuchi Y."/>
            <person name="Ohishi K."/>
            <person name="Motoyama A."/>
            <person name="Aizu T."/>
            <person name="Enomoto A."/>
            <person name="Kondo K."/>
            <person name="Tanaka S."/>
            <person name="Hara Y."/>
            <person name="Koshikawa S."/>
            <person name="Sagara H."/>
            <person name="Miura T."/>
            <person name="Yokobori S."/>
            <person name="Miyagawa K."/>
            <person name="Suzuki Y."/>
            <person name="Kubo T."/>
            <person name="Oyama M."/>
            <person name="Kohara Y."/>
            <person name="Fujiyama A."/>
            <person name="Arakawa K."/>
            <person name="Katayama T."/>
            <person name="Toyoda A."/>
            <person name="Kunieda T."/>
        </authorList>
    </citation>
    <scope>NUCLEOTIDE SEQUENCE [LARGE SCALE GENOMIC DNA]</scope>
    <source>
        <strain evidence="2 3">YOKOZUNA-1</strain>
    </source>
</reference>
<dbReference type="OrthoDB" id="10523518at2759"/>
<dbReference type="AlphaFoldDB" id="A0A1D1VM19"/>
<feature type="chain" id="PRO_5008898612" evidence="1">
    <location>
        <begin position="30"/>
        <end position="110"/>
    </location>
</feature>
<name>A0A1D1VM19_RAMVA</name>
<gene>
    <name evidence="2" type="primary">RvY_13197-1</name>
    <name evidence="2" type="synonym">RvY_13197.1</name>
    <name evidence="2" type="ORF">RvY_13197</name>
</gene>
<feature type="signal peptide" evidence="1">
    <location>
        <begin position="1"/>
        <end position="29"/>
    </location>
</feature>
<protein>
    <submittedName>
        <fullName evidence="2">Uncharacterized protein</fullName>
    </submittedName>
</protein>
<accession>A0A1D1VM19</accession>
<keyword evidence="3" id="KW-1185">Reference proteome</keyword>
<comment type="caution">
    <text evidence="2">The sequence shown here is derived from an EMBL/GenBank/DDBJ whole genome shotgun (WGS) entry which is preliminary data.</text>
</comment>
<proteinExistence type="predicted"/>
<dbReference type="Proteomes" id="UP000186922">
    <property type="component" value="Unassembled WGS sequence"/>
</dbReference>
<evidence type="ECO:0000256" key="1">
    <source>
        <dbReference type="SAM" id="SignalP"/>
    </source>
</evidence>